<protein>
    <submittedName>
        <fullName evidence="1">Uncharacterized protein</fullName>
    </submittedName>
</protein>
<keyword evidence="2" id="KW-1185">Reference proteome</keyword>
<reference evidence="1" key="1">
    <citation type="submission" date="2020-10" db="EMBL/GenBank/DDBJ databases">
        <title>Chromosome-scale genome assembly of the Allis shad, Alosa alosa.</title>
        <authorList>
            <person name="Margot Z."/>
            <person name="Christophe K."/>
            <person name="Cabau C."/>
            <person name="Louis A."/>
            <person name="Berthelot C."/>
            <person name="Parey E."/>
            <person name="Roest Crollius H."/>
            <person name="Montfort J."/>
            <person name="Robinson-Rechavi M."/>
            <person name="Bucao C."/>
            <person name="Bouchez O."/>
            <person name="Gislard M."/>
            <person name="Lluch J."/>
            <person name="Milhes M."/>
            <person name="Lampietro C."/>
            <person name="Lopez Roques C."/>
            <person name="Donnadieu C."/>
            <person name="Braasch I."/>
            <person name="Desvignes T."/>
            <person name="Postlethwait J."/>
            <person name="Bobe J."/>
            <person name="Guiguen Y."/>
        </authorList>
    </citation>
    <scope>NUCLEOTIDE SEQUENCE</scope>
    <source>
        <strain evidence="1">M-15738</strain>
        <tissue evidence="1">Blood</tissue>
    </source>
</reference>
<comment type="caution">
    <text evidence="1">The sequence shown here is derived from an EMBL/GenBank/DDBJ whole genome shotgun (WGS) entry which is preliminary data.</text>
</comment>
<evidence type="ECO:0000313" key="1">
    <source>
        <dbReference type="EMBL" id="KAG5277772.1"/>
    </source>
</evidence>
<name>A0AAV6GV44_9TELE</name>
<sequence length="126" mass="14263">MEGFLTLLFCEMNFRCSILHTRFEKKNMCDLGAFLHNTGLSGILTQVSKLCQLSVAMQLGIPKQEASSSVLRRIEARNDYTSGQGSSLFLTIERSMLDKMQDFDGFYDRVSRQFAERGDGDDLSFV</sequence>
<dbReference type="Proteomes" id="UP000823561">
    <property type="component" value="Chromosome 7"/>
</dbReference>
<organism evidence="1 2">
    <name type="scientific">Alosa alosa</name>
    <name type="common">allis shad</name>
    <dbReference type="NCBI Taxonomy" id="278164"/>
    <lineage>
        <taxon>Eukaryota</taxon>
        <taxon>Metazoa</taxon>
        <taxon>Chordata</taxon>
        <taxon>Craniata</taxon>
        <taxon>Vertebrata</taxon>
        <taxon>Euteleostomi</taxon>
        <taxon>Actinopterygii</taxon>
        <taxon>Neopterygii</taxon>
        <taxon>Teleostei</taxon>
        <taxon>Clupei</taxon>
        <taxon>Clupeiformes</taxon>
        <taxon>Clupeoidei</taxon>
        <taxon>Clupeidae</taxon>
        <taxon>Alosa</taxon>
    </lineage>
</organism>
<accession>A0AAV6GV44</accession>
<evidence type="ECO:0000313" key="2">
    <source>
        <dbReference type="Proteomes" id="UP000823561"/>
    </source>
</evidence>
<dbReference type="AlphaFoldDB" id="A0AAV6GV44"/>
<gene>
    <name evidence="1" type="ORF">AALO_G00091210</name>
</gene>
<proteinExistence type="predicted"/>
<dbReference type="EMBL" id="JADWDJ010000007">
    <property type="protein sequence ID" value="KAG5277772.1"/>
    <property type="molecule type" value="Genomic_DNA"/>
</dbReference>